<feature type="transmembrane region" description="Helical" evidence="1">
    <location>
        <begin position="12"/>
        <end position="32"/>
    </location>
</feature>
<keyword evidence="1" id="KW-0812">Transmembrane</keyword>
<proteinExistence type="predicted"/>
<keyword evidence="1" id="KW-0472">Membrane</keyword>
<accession>A0AAN9HTI1</accession>
<reference evidence="2 3" key="1">
    <citation type="submission" date="2024-01" db="EMBL/GenBank/DDBJ databases">
        <title>The genomes of 5 underutilized Papilionoideae crops provide insights into root nodulation and disease resistanc.</title>
        <authorList>
            <person name="Yuan L."/>
        </authorList>
    </citation>
    <scope>NUCLEOTIDE SEQUENCE [LARGE SCALE GENOMIC DNA]</scope>
    <source>
        <strain evidence="2">ZHUSHIDOU_FW_LH</strain>
        <tissue evidence="2">Leaf</tissue>
    </source>
</reference>
<name>A0AAN9HTI1_CROPI</name>
<organism evidence="2 3">
    <name type="scientific">Crotalaria pallida</name>
    <name type="common">Smooth rattlebox</name>
    <name type="synonym">Crotalaria striata</name>
    <dbReference type="NCBI Taxonomy" id="3830"/>
    <lineage>
        <taxon>Eukaryota</taxon>
        <taxon>Viridiplantae</taxon>
        <taxon>Streptophyta</taxon>
        <taxon>Embryophyta</taxon>
        <taxon>Tracheophyta</taxon>
        <taxon>Spermatophyta</taxon>
        <taxon>Magnoliopsida</taxon>
        <taxon>eudicotyledons</taxon>
        <taxon>Gunneridae</taxon>
        <taxon>Pentapetalae</taxon>
        <taxon>rosids</taxon>
        <taxon>fabids</taxon>
        <taxon>Fabales</taxon>
        <taxon>Fabaceae</taxon>
        <taxon>Papilionoideae</taxon>
        <taxon>50 kb inversion clade</taxon>
        <taxon>genistoids sensu lato</taxon>
        <taxon>core genistoids</taxon>
        <taxon>Crotalarieae</taxon>
        <taxon>Crotalaria</taxon>
    </lineage>
</organism>
<sequence>MVVNSTAGCATLASNITMAIFFTILISIELGLETLGRLLSTNIFYKYDAIKHCEGQFAGGLADAEV</sequence>
<dbReference type="EMBL" id="JAYWIO010000006">
    <property type="protein sequence ID" value="KAK7255608.1"/>
    <property type="molecule type" value="Genomic_DNA"/>
</dbReference>
<dbReference type="Proteomes" id="UP001372338">
    <property type="component" value="Unassembled WGS sequence"/>
</dbReference>
<evidence type="ECO:0000313" key="2">
    <source>
        <dbReference type="EMBL" id="KAK7255608.1"/>
    </source>
</evidence>
<evidence type="ECO:0000256" key="1">
    <source>
        <dbReference type="SAM" id="Phobius"/>
    </source>
</evidence>
<gene>
    <name evidence="2" type="ORF">RIF29_29021</name>
</gene>
<protein>
    <submittedName>
        <fullName evidence="2">Uncharacterized protein</fullName>
    </submittedName>
</protein>
<keyword evidence="1" id="KW-1133">Transmembrane helix</keyword>
<keyword evidence="3" id="KW-1185">Reference proteome</keyword>
<evidence type="ECO:0000313" key="3">
    <source>
        <dbReference type="Proteomes" id="UP001372338"/>
    </source>
</evidence>
<comment type="caution">
    <text evidence="2">The sequence shown here is derived from an EMBL/GenBank/DDBJ whole genome shotgun (WGS) entry which is preliminary data.</text>
</comment>
<dbReference type="AlphaFoldDB" id="A0AAN9HTI1"/>